<keyword evidence="5" id="KW-0408">Iron</keyword>
<evidence type="ECO:0000313" key="8">
    <source>
        <dbReference type="Proteomes" id="UP000281915"/>
    </source>
</evidence>
<keyword evidence="6" id="KW-0411">Iron-sulfur</keyword>
<evidence type="ECO:0000256" key="1">
    <source>
        <dbReference type="ARBA" id="ARBA00001966"/>
    </source>
</evidence>
<dbReference type="CDD" id="cd01335">
    <property type="entry name" value="Radical_SAM"/>
    <property type="match status" value="1"/>
</dbReference>
<keyword evidence="3" id="KW-0949">S-adenosyl-L-methionine</keyword>
<evidence type="ECO:0000313" key="7">
    <source>
        <dbReference type="EMBL" id="RNB75098.1"/>
    </source>
</evidence>
<evidence type="ECO:0000256" key="6">
    <source>
        <dbReference type="ARBA" id="ARBA00023014"/>
    </source>
</evidence>
<dbReference type="InterPro" id="IPR034457">
    <property type="entry name" value="Organic_radical-activating"/>
</dbReference>
<name>A0A3M8CHG0_9BACL</name>
<proteinExistence type="predicted"/>
<accession>A0A3M8CHG0</accession>
<dbReference type="AlphaFoldDB" id="A0A3M8CHG0"/>
<dbReference type="SUPFAM" id="SSF102114">
    <property type="entry name" value="Radical SAM enzymes"/>
    <property type="match status" value="1"/>
</dbReference>
<evidence type="ECO:0000256" key="4">
    <source>
        <dbReference type="ARBA" id="ARBA00022723"/>
    </source>
</evidence>
<keyword evidence="2" id="KW-0004">4Fe-4S</keyword>
<sequence>MNRFRVHEVCTYSRVNGPGVRAVVWTQGCSIGCKGCFNPSTHSSEQEGIEYNPIELGRTLGKLHVDGITVSGGEPLDQAVHVYDLVRAFREVNPGTALLFTGYTIEAIKKSPEKRRTLLQFDAILAGPYIDAATEIWKGKRLVKVTDRIPESALLPERRVEVIGNEESVYMTGFPTKSVLGMVDQHR</sequence>
<dbReference type="InterPro" id="IPR058240">
    <property type="entry name" value="rSAM_sf"/>
</dbReference>
<protein>
    <submittedName>
        <fullName evidence="7">Radical SAM protein</fullName>
    </submittedName>
</protein>
<dbReference type="RefSeq" id="WP_122914759.1">
    <property type="nucleotide sequence ID" value="NZ_RHHT01000046.1"/>
</dbReference>
<evidence type="ECO:0000256" key="2">
    <source>
        <dbReference type="ARBA" id="ARBA00022485"/>
    </source>
</evidence>
<dbReference type="GO" id="GO:0003824">
    <property type="term" value="F:catalytic activity"/>
    <property type="evidence" value="ECO:0007669"/>
    <property type="project" value="InterPro"/>
</dbReference>
<dbReference type="EMBL" id="RHHT01000046">
    <property type="protein sequence ID" value="RNB75098.1"/>
    <property type="molecule type" value="Genomic_DNA"/>
</dbReference>
<evidence type="ECO:0000256" key="5">
    <source>
        <dbReference type="ARBA" id="ARBA00023004"/>
    </source>
</evidence>
<dbReference type="InterPro" id="IPR013785">
    <property type="entry name" value="Aldolase_TIM"/>
</dbReference>
<dbReference type="PANTHER" id="PTHR30352">
    <property type="entry name" value="PYRUVATE FORMATE-LYASE-ACTIVATING ENZYME"/>
    <property type="match status" value="1"/>
</dbReference>
<dbReference type="Pfam" id="PF13353">
    <property type="entry name" value="Fer4_12"/>
    <property type="match status" value="1"/>
</dbReference>
<reference evidence="7 8" key="1">
    <citation type="submission" date="2018-10" db="EMBL/GenBank/DDBJ databases">
        <title>Phylogenomics of Brevibacillus.</title>
        <authorList>
            <person name="Dunlap C."/>
        </authorList>
    </citation>
    <scope>NUCLEOTIDE SEQUENCE [LARGE SCALE GENOMIC DNA]</scope>
    <source>
        <strain evidence="7 8">JCM 15085</strain>
    </source>
</reference>
<dbReference type="GO" id="GO:0046872">
    <property type="term" value="F:metal ion binding"/>
    <property type="evidence" value="ECO:0007669"/>
    <property type="project" value="UniProtKB-KW"/>
</dbReference>
<dbReference type="GO" id="GO:0051539">
    <property type="term" value="F:4 iron, 4 sulfur cluster binding"/>
    <property type="evidence" value="ECO:0007669"/>
    <property type="project" value="UniProtKB-KW"/>
</dbReference>
<dbReference type="InterPro" id="IPR007197">
    <property type="entry name" value="rSAM"/>
</dbReference>
<dbReference type="Gene3D" id="3.20.20.70">
    <property type="entry name" value="Aldolase class I"/>
    <property type="match status" value="1"/>
</dbReference>
<dbReference type="Proteomes" id="UP000281915">
    <property type="component" value="Unassembled WGS sequence"/>
</dbReference>
<comment type="cofactor">
    <cofactor evidence="1">
        <name>[4Fe-4S] cluster</name>
        <dbReference type="ChEBI" id="CHEBI:49883"/>
    </cofactor>
</comment>
<gene>
    <name evidence="7" type="ORF">EDM58_19255</name>
</gene>
<organism evidence="7 8">
    <name type="scientific">Brevibacillus panacihumi</name>
    <dbReference type="NCBI Taxonomy" id="497735"/>
    <lineage>
        <taxon>Bacteria</taxon>
        <taxon>Bacillati</taxon>
        <taxon>Bacillota</taxon>
        <taxon>Bacilli</taxon>
        <taxon>Bacillales</taxon>
        <taxon>Paenibacillaceae</taxon>
        <taxon>Brevibacillus</taxon>
    </lineage>
</organism>
<dbReference type="SFLD" id="SFLDS00029">
    <property type="entry name" value="Radical_SAM"/>
    <property type="match status" value="1"/>
</dbReference>
<comment type="caution">
    <text evidence="7">The sequence shown here is derived from an EMBL/GenBank/DDBJ whole genome shotgun (WGS) entry which is preliminary data.</text>
</comment>
<evidence type="ECO:0000256" key="3">
    <source>
        <dbReference type="ARBA" id="ARBA00022691"/>
    </source>
</evidence>
<keyword evidence="4" id="KW-0479">Metal-binding</keyword>